<keyword evidence="13" id="KW-1185">Reference proteome</keyword>
<feature type="region of interest" description="Disordered" evidence="9">
    <location>
        <begin position="196"/>
        <end position="229"/>
    </location>
</feature>
<protein>
    <submittedName>
        <fullName evidence="12">Anaphase-promoting complex subunit 4</fullName>
    </submittedName>
</protein>
<sequence>MIELFIQSCFSYSVSIMSCDISRVFHTLIRAIHATGETKSSKNLSNRPPKSSNTFSFWNRAGRLRSNLEVLADYVRRVQQLTATSVGNSFKQRVHSELTSQVTDLIEQCTSLLIQLKEISRLDDSGLKLASSQQQLNQHRQAIYEALEGELNKLKRLRDVETGRQRHLMELTGSLASGVRSISPSRLKFNEIRSVTRKEHSQGENLDSTVRNRKQSASSVVQSELSTDRRVVEQPNLTNAEVQSLELENRLLYNHLSNQKEDLTQVARAITEIGRLNQTLSMHLTDQLEATQQISTNLTNTTEDVIYGNEQLRAALSNKASMQFWILFVLVVLTFSLHFLDWYYP</sequence>
<dbReference type="PANTHER" id="PTHR15959:SF0">
    <property type="entry name" value="SYNTAXIN-18"/>
    <property type="match status" value="1"/>
</dbReference>
<dbReference type="Proteomes" id="UP000316759">
    <property type="component" value="Unassembled WGS sequence"/>
</dbReference>
<proteinExistence type="inferred from homology"/>
<keyword evidence="3" id="KW-0813">Transport</keyword>
<dbReference type="EMBL" id="SUNJ01015815">
    <property type="protein sequence ID" value="TPP39741.1"/>
    <property type="molecule type" value="Genomic_DNA"/>
</dbReference>
<dbReference type="Gene3D" id="1.20.5.110">
    <property type="match status" value="1"/>
</dbReference>
<evidence type="ECO:0000256" key="8">
    <source>
        <dbReference type="ARBA" id="ARBA00023136"/>
    </source>
</evidence>
<keyword evidence="5" id="KW-0653">Protein transport</keyword>
<accession>A0A504WT27</accession>
<keyword evidence="6 10" id="KW-1133">Transmembrane helix</keyword>
<dbReference type="PROSITE" id="PS50192">
    <property type="entry name" value="T_SNARE"/>
    <property type="match status" value="1"/>
</dbReference>
<dbReference type="OrthoDB" id="342981at2759"/>
<comment type="caution">
    <text evidence="12">The sequence shown here is derived from an EMBL/GenBank/DDBJ whole genome shotgun (WGS) entry which is preliminary data.</text>
</comment>
<name>A0A504WT27_FASGI</name>
<gene>
    <name evidence="12" type="ORF">FGIG_09075</name>
</gene>
<evidence type="ECO:0000256" key="9">
    <source>
        <dbReference type="SAM" id="MobiDB-lite"/>
    </source>
</evidence>
<dbReference type="STRING" id="46835.A0A504WT27"/>
<evidence type="ECO:0000256" key="10">
    <source>
        <dbReference type="SAM" id="Phobius"/>
    </source>
</evidence>
<dbReference type="InterPro" id="IPR000727">
    <property type="entry name" value="T_SNARE_dom"/>
</dbReference>
<keyword evidence="4 10" id="KW-0812">Transmembrane</keyword>
<dbReference type="AlphaFoldDB" id="A0A504WT27"/>
<reference evidence="12 13" key="1">
    <citation type="submission" date="2019-04" db="EMBL/GenBank/DDBJ databases">
        <title>Annotation for the trematode Fasciola gigantica.</title>
        <authorList>
            <person name="Choi Y.-J."/>
        </authorList>
    </citation>
    <scope>NUCLEOTIDE SEQUENCE [LARGE SCALE GENOMIC DNA]</scope>
    <source>
        <strain evidence="12">Uganda_cow_1</strain>
    </source>
</reference>
<evidence type="ECO:0000313" key="13">
    <source>
        <dbReference type="Proteomes" id="UP000316759"/>
    </source>
</evidence>
<feature type="domain" description="T-SNARE coiled-coil homology" evidence="11">
    <location>
        <begin position="253"/>
        <end position="315"/>
    </location>
</feature>
<feature type="transmembrane region" description="Helical" evidence="10">
    <location>
        <begin position="324"/>
        <end position="344"/>
    </location>
</feature>
<evidence type="ECO:0000256" key="5">
    <source>
        <dbReference type="ARBA" id="ARBA00022927"/>
    </source>
</evidence>
<evidence type="ECO:0000313" key="12">
    <source>
        <dbReference type="EMBL" id="TPP39741.1"/>
    </source>
</evidence>
<dbReference type="GO" id="GO:0031201">
    <property type="term" value="C:SNARE complex"/>
    <property type="evidence" value="ECO:0007669"/>
    <property type="project" value="TreeGrafter"/>
</dbReference>
<evidence type="ECO:0000256" key="7">
    <source>
        <dbReference type="ARBA" id="ARBA00023054"/>
    </source>
</evidence>
<dbReference type="GO" id="GO:0015031">
    <property type="term" value="P:protein transport"/>
    <property type="evidence" value="ECO:0007669"/>
    <property type="project" value="UniProtKB-KW"/>
</dbReference>
<dbReference type="GO" id="GO:0005783">
    <property type="term" value="C:endoplasmic reticulum"/>
    <property type="evidence" value="ECO:0007669"/>
    <property type="project" value="TreeGrafter"/>
</dbReference>
<dbReference type="GO" id="GO:0006890">
    <property type="term" value="P:retrograde vesicle-mediated transport, Golgi to endoplasmic reticulum"/>
    <property type="evidence" value="ECO:0007669"/>
    <property type="project" value="TreeGrafter"/>
</dbReference>
<comment type="similarity">
    <text evidence="2">Belongs to the syntaxin family.</text>
</comment>
<evidence type="ECO:0000259" key="11">
    <source>
        <dbReference type="PROSITE" id="PS50192"/>
    </source>
</evidence>
<dbReference type="SUPFAM" id="SSF58038">
    <property type="entry name" value="SNARE fusion complex"/>
    <property type="match status" value="1"/>
</dbReference>
<keyword evidence="7" id="KW-0175">Coiled coil</keyword>
<dbReference type="PANTHER" id="PTHR15959">
    <property type="entry name" value="SYNTAXIN-18"/>
    <property type="match status" value="1"/>
</dbReference>
<comment type="subcellular location">
    <subcellularLocation>
        <location evidence="1">Membrane</location>
        <topology evidence="1">Single-pass type IV membrane protein</topology>
    </subcellularLocation>
</comment>
<evidence type="ECO:0000256" key="2">
    <source>
        <dbReference type="ARBA" id="ARBA00009063"/>
    </source>
</evidence>
<evidence type="ECO:0000256" key="4">
    <source>
        <dbReference type="ARBA" id="ARBA00022692"/>
    </source>
</evidence>
<evidence type="ECO:0000256" key="1">
    <source>
        <dbReference type="ARBA" id="ARBA00004211"/>
    </source>
</evidence>
<evidence type="ECO:0000256" key="6">
    <source>
        <dbReference type="ARBA" id="ARBA00022989"/>
    </source>
</evidence>
<keyword evidence="8 10" id="KW-0472">Membrane</keyword>
<organism evidence="12 13">
    <name type="scientific">Fasciola gigantica</name>
    <name type="common">Giant liver fluke</name>
    <dbReference type="NCBI Taxonomy" id="46835"/>
    <lineage>
        <taxon>Eukaryota</taxon>
        <taxon>Metazoa</taxon>
        <taxon>Spiralia</taxon>
        <taxon>Lophotrochozoa</taxon>
        <taxon>Platyhelminthes</taxon>
        <taxon>Trematoda</taxon>
        <taxon>Digenea</taxon>
        <taxon>Plagiorchiida</taxon>
        <taxon>Echinostomata</taxon>
        <taxon>Echinostomatoidea</taxon>
        <taxon>Fasciolidae</taxon>
        <taxon>Fasciola</taxon>
    </lineage>
</organism>
<evidence type="ECO:0000256" key="3">
    <source>
        <dbReference type="ARBA" id="ARBA00022448"/>
    </source>
</evidence>
<feature type="compositionally biased region" description="Polar residues" evidence="9">
    <location>
        <begin position="203"/>
        <end position="225"/>
    </location>
</feature>